<evidence type="ECO:0000256" key="1">
    <source>
        <dbReference type="SAM" id="MobiDB-lite"/>
    </source>
</evidence>
<sequence length="191" mass="21287">MRICGDDDDEQLSLHPVGSTTIPDKAVFVTETDLLECIWDDHALHPVIWRRDAFISLEPSQSGGAALGLVRDHASDGPPEDLCGSTEVDGTVGGLRVHALPQEAEVLHLLPYEAARQADLLASNHHYLLPVQQLLRHDRCQAPKHVVAGVHHHTTSADARTRHHLPLSPTQEEKTEDEEEFIFDPFCWIRI</sequence>
<reference evidence="2 3" key="1">
    <citation type="journal article" date="2019" name="Nat. Plants">
        <title>Stout camphor tree genome fills gaps in understanding of flowering plant genome evolution.</title>
        <authorList>
            <person name="Chaw S.M."/>
            <person name="Liu Y.C."/>
            <person name="Wu Y.W."/>
            <person name="Wang H.Y."/>
            <person name="Lin C.I."/>
            <person name="Wu C.S."/>
            <person name="Ke H.M."/>
            <person name="Chang L.Y."/>
            <person name="Hsu C.Y."/>
            <person name="Yang H.T."/>
            <person name="Sudianto E."/>
            <person name="Hsu M.H."/>
            <person name="Wu K.P."/>
            <person name="Wang L.N."/>
            <person name="Leebens-Mack J.H."/>
            <person name="Tsai I.J."/>
        </authorList>
    </citation>
    <scope>NUCLEOTIDE SEQUENCE [LARGE SCALE GENOMIC DNA]</scope>
    <source>
        <strain evidence="3">cv. Chaw 1501</strain>
        <tissue evidence="2">Young leaves</tissue>
    </source>
</reference>
<comment type="caution">
    <text evidence="2">The sequence shown here is derived from an EMBL/GenBank/DDBJ whole genome shotgun (WGS) entry which is preliminary data.</text>
</comment>
<keyword evidence="3" id="KW-1185">Reference proteome</keyword>
<organism evidence="2 3">
    <name type="scientific">Cinnamomum micranthum f. kanehirae</name>
    <dbReference type="NCBI Taxonomy" id="337451"/>
    <lineage>
        <taxon>Eukaryota</taxon>
        <taxon>Viridiplantae</taxon>
        <taxon>Streptophyta</taxon>
        <taxon>Embryophyta</taxon>
        <taxon>Tracheophyta</taxon>
        <taxon>Spermatophyta</taxon>
        <taxon>Magnoliopsida</taxon>
        <taxon>Magnoliidae</taxon>
        <taxon>Laurales</taxon>
        <taxon>Lauraceae</taxon>
        <taxon>Cinnamomum</taxon>
    </lineage>
</organism>
<dbReference type="EMBL" id="QPKB01000003">
    <property type="protein sequence ID" value="RWR78410.1"/>
    <property type="molecule type" value="Genomic_DNA"/>
</dbReference>
<protein>
    <submittedName>
        <fullName evidence="2">Uncharacterized protein</fullName>
    </submittedName>
</protein>
<evidence type="ECO:0000313" key="2">
    <source>
        <dbReference type="EMBL" id="RWR78410.1"/>
    </source>
</evidence>
<accession>A0A443NIP8</accession>
<name>A0A443NIP8_9MAGN</name>
<dbReference type="Proteomes" id="UP000283530">
    <property type="component" value="Unassembled WGS sequence"/>
</dbReference>
<gene>
    <name evidence="2" type="ORF">CKAN_00693800</name>
</gene>
<proteinExistence type="predicted"/>
<evidence type="ECO:0000313" key="3">
    <source>
        <dbReference type="Proteomes" id="UP000283530"/>
    </source>
</evidence>
<dbReference type="AlphaFoldDB" id="A0A443NIP8"/>
<feature type="region of interest" description="Disordered" evidence="1">
    <location>
        <begin position="151"/>
        <end position="175"/>
    </location>
</feature>